<feature type="region of interest" description="Disordered" evidence="1">
    <location>
        <begin position="54"/>
        <end position="75"/>
    </location>
</feature>
<name>A0AAD9Q7M5_ACRCE</name>
<gene>
    <name evidence="2" type="ORF">P5673_021930</name>
</gene>
<evidence type="ECO:0000313" key="2">
    <source>
        <dbReference type="EMBL" id="KAK2556282.1"/>
    </source>
</evidence>
<evidence type="ECO:0000313" key="3">
    <source>
        <dbReference type="Proteomes" id="UP001249851"/>
    </source>
</evidence>
<proteinExistence type="predicted"/>
<feature type="compositionally biased region" description="Basic and acidic residues" evidence="1">
    <location>
        <begin position="64"/>
        <end position="75"/>
    </location>
</feature>
<reference evidence="2" key="2">
    <citation type="journal article" date="2023" name="Science">
        <title>Genomic signatures of disease resistance in endangered staghorn corals.</title>
        <authorList>
            <person name="Vollmer S.V."/>
            <person name="Selwyn J.D."/>
            <person name="Despard B.A."/>
            <person name="Roesel C.L."/>
        </authorList>
    </citation>
    <scope>NUCLEOTIDE SEQUENCE</scope>
    <source>
        <strain evidence="2">K2</strain>
    </source>
</reference>
<accession>A0AAD9Q7M5</accession>
<dbReference type="Proteomes" id="UP001249851">
    <property type="component" value="Unassembled WGS sequence"/>
</dbReference>
<sequence length="281" mass="31802">MKCSMHLVCVSISQRLDGIVRPVSRHNFPLCILTPKFAAEVFVFSEALHANDHDTRSLSKGSSKMREQRAIHKNNNVEKRKGTKHFVNSISAAVWSGTFAYNINKLRLVQNFAARVLTNTKKFDHISPVLRALCWPFIKNQLLVRDVTMLCKIVNGLAPPYLERYVNKRSAIHSYNTRFKDSLIVPFCRTATAQRSFSYRAFTAWNFLIIALSTSSACTVVTFVSDEKNSQVLIGTEPEPIQLDEFESDSDSDYDETESEKIVDLLLVDEIMRAGMSSLKG</sequence>
<comment type="caution">
    <text evidence="2">The sequence shown here is derived from an EMBL/GenBank/DDBJ whole genome shotgun (WGS) entry which is preliminary data.</text>
</comment>
<reference evidence="2" key="1">
    <citation type="journal article" date="2023" name="G3 (Bethesda)">
        <title>Whole genome assembly and annotation of the endangered Caribbean coral Acropora cervicornis.</title>
        <authorList>
            <person name="Selwyn J.D."/>
            <person name="Vollmer S.V."/>
        </authorList>
    </citation>
    <scope>NUCLEOTIDE SEQUENCE</scope>
    <source>
        <strain evidence="2">K2</strain>
    </source>
</reference>
<protein>
    <submittedName>
        <fullName evidence="2">Uncharacterized protein</fullName>
    </submittedName>
</protein>
<evidence type="ECO:0000256" key="1">
    <source>
        <dbReference type="SAM" id="MobiDB-lite"/>
    </source>
</evidence>
<keyword evidence="3" id="KW-1185">Reference proteome</keyword>
<dbReference type="EMBL" id="JARQWQ010000057">
    <property type="protein sequence ID" value="KAK2556282.1"/>
    <property type="molecule type" value="Genomic_DNA"/>
</dbReference>
<organism evidence="2 3">
    <name type="scientific">Acropora cervicornis</name>
    <name type="common">Staghorn coral</name>
    <dbReference type="NCBI Taxonomy" id="6130"/>
    <lineage>
        <taxon>Eukaryota</taxon>
        <taxon>Metazoa</taxon>
        <taxon>Cnidaria</taxon>
        <taxon>Anthozoa</taxon>
        <taxon>Hexacorallia</taxon>
        <taxon>Scleractinia</taxon>
        <taxon>Astrocoeniina</taxon>
        <taxon>Acroporidae</taxon>
        <taxon>Acropora</taxon>
    </lineage>
</organism>
<dbReference type="AlphaFoldDB" id="A0AAD9Q7M5"/>